<evidence type="ECO:0000259" key="8">
    <source>
        <dbReference type="PROSITE" id="PS50109"/>
    </source>
</evidence>
<evidence type="ECO:0000256" key="4">
    <source>
        <dbReference type="ARBA" id="ARBA00022679"/>
    </source>
</evidence>
<dbReference type="CDD" id="cd17546">
    <property type="entry name" value="REC_hyHK_CKI1_RcsC-like"/>
    <property type="match status" value="1"/>
</dbReference>
<dbReference type="PROSITE" id="PS50113">
    <property type="entry name" value="PAC"/>
    <property type="match status" value="1"/>
</dbReference>
<dbReference type="InterPro" id="IPR000700">
    <property type="entry name" value="PAS-assoc_C"/>
</dbReference>
<dbReference type="CDD" id="cd00082">
    <property type="entry name" value="HisKA"/>
    <property type="match status" value="1"/>
</dbReference>
<feature type="coiled-coil region" evidence="7">
    <location>
        <begin position="474"/>
        <end position="522"/>
    </location>
</feature>
<dbReference type="NCBIfam" id="TIGR00229">
    <property type="entry name" value="sensory_box"/>
    <property type="match status" value="1"/>
</dbReference>
<accession>A0A8J2YPR0</accession>
<dbReference type="SMART" id="SM00387">
    <property type="entry name" value="HATPase_c"/>
    <property type="match status" value="1"/>
</dbReference>
<dbReference type="GO" id="GO:0000155">
    <property type="term" value="F:phosphorelay sensor kinase activity"/>
    <property type="evidence" value="ECO:0007669"/>
    <property type="project" value="InterPro"/>
</dbReference>
<evidence type="ECO:0000256" key="5">
    <source>
        <dbReference type="ARBA" id="ARBA00022777"/>
    </source>
</evidence>
<keyword evidence="5 12" id="KW-0418">Kinase</keyword>
<dbReference type="EC" id="2.7.13.3" evidence="2"/>
<reference evidence="12" key="2">
    <citation type="submission" date="2020-09" db="EMBL/GenBank/DDBJ databases">
        <authorList>
            <person name="Sun Q."/>
            <person name="Zhou Y."/>
        </authorList>
    </citation>
    <scope>NUCLEOTIDE SEQUENCE</scope>
    <source>
        <strain evidence="12">CGMCC 1.15725</strain>
    </source>
</reference>
<dbReference type="InterPro" id="IPR001789">
    <property type="entry name" value="Sig_transdc_resp-reg_receiver"/>
</dbReference>
<name>A0A8J2YPR0_9PROT</name>
<dbReference type="InterPro" id="IPR000014">
    <property type="entry name" value="PAS"/>
</dbReference>
<dbReference type="CDD" id="cd00130">
    <property type="entry name" value="PAS"/>
    <property type="match status" value="1"/>
</dbReference>
<dbReference type="PROSITE" id="PS50109">
    <property type="entry name" value="HIS_KIN"/>
    <property type="match status" value="1"/>
</dbReference>
<dbReference type="NCBIfam" id="NF041832">
    <property type="entry name" value="near_NosP_CTERM"/>
    <property type="match status" value="1"/>
</dbReference>
<evidence type="ECO:0000256" key="7">
    <source>
        <dbReference type="SAM" id="Coils"/>
    </source>
</evidence>
<dbReference type="Pfam" id="PF00072">
    <property type="entry name" value="Response_reg"/>
    <property type="match status" value="1"/>
</dbReference>
<dbReference type="InterPro" id="IPR036097">
    <property type="entry name" value="HisK_dim/P_sf"/>
</dbReference>
<dbReference type="Gene3D" id="1.10.287.130">
    <property type="match status" value="1"/>
</dbReference>
<dbReference type="Proteomes" id="UP000646365">
    <property type="component" value="Unassembled WGS sequence"/>
</dbReference>
<dbReference type="Pfam" id="PF12860">
    <property type="entry name" value="PAS_7"/>
    <property type="match status" value="2"/>
</dbReference>
<evidence type="ECO:0000256" key="6">
    <source>
        <dbReference type="PROSITE-ProRule" id="PRU00169"/>
    </source>
</evidence>
<keyword evidence="3 6" id="KW-0597">Phosphoprotein</keyword>
<evidence type="ECO:0000256" key="3">
    <source>
        <dbReference type="ARBA" id="ARBA00022553"/>
    </source>
</evidence>
<feature type="domain" description="Histidine kinase" evidence="8">
    <location>
        <begin position="529"/>
        <end position="741"/>
    </location>
</feature>
<dbReference type="InterPro" id="IPR003594">
    <property type="entry name" value="HATPase_dom"/>
</dbReference>
<dbReference type="PANTHER" id="PTHR43047:SF9">
    <property type="entry name" value="HISTIDINE KINASE"/>
    <property type="match status" value="1"/>
</dbReference>
<dbReference type="EMBL" id="BMJQ01000001">
    <property type="protein sequence ID" value="GGF01557.1"/>
    <property type="molecule type" value="Genomic_DNA"/>
</dbReference>
<dbReference type="InterPro" id="IPR011006">
    <property type="entry name" value="CheY-like_superfamily"/>
</dbReference>
<dbReference type="GO" id="GO:0009927">
    <property type="term" value="F:histidine phosphotransfer kinase activity"/>
    <property type="evidence" value="ECO:0007669"/>
    <property type="project" value="TreeGrafter"/>
</dbReference>
<evidence type="ECO:0000259" key="10">
    <source>
        <dbReference type="PROSITE" id="PS50112"/>
    </source>
</evidence>
<comment type="catalytic activity">
    <reaction evidence="1">
        <text>ATP + protein L-histidine = ADP + protein N-phospho-L-histidine.</text>
        <dbReference type="EC" id="2.7.13.3"/>
    </reaction>
</comment>
<keyword evidence="13" id="KW-1185">Reference proteome</keyword>
<evidence type="ECO:0000256" key="2">
    <source>
        <dbReference type="ARBA" id="ARBA00012438"/>
    </source>
</evidence>
<dbReference type="PANTHER" id="PTHR43047">
    <property type="entry name" value="TWO-COMPONENT HISTIDINE PROTEIN KINASE"/>
    <property type="match status" value="1"/>
</dbReference>
<dbReference type="RefSeq" id="WP_189041878.1">
    <property type="nucleotide sequence ID" value="NZ_BMJQ01000001.1"/>
</dbReference>
<evidence type="ECO:0000259" key="9">
    <source>
        <dbReference type="PROSITE" id="PS50110"/>
    </source>
</evidence>
<dbReference type="SMART" id="SM00091">
    <property type="entry name" value="PAS"/>
    <property type="match status" value="1"/>
</dbReference>
<dbReference type="PROSITE" id="PS50110">
    <property type="entry name" value="RESPONSE_REGULATORY"/>
    <property type="match status" value="1"/>
</dbReference>
<dbReference type="Pfam" id="PF02518">
    <property type="entry name" value="HATPase_c"/>
    <property type="match status" value="1"/>
</dbReference>
<dbReference type="AlphaFoldDB" id="A0A8J2YPR0"/>
<dbReference type="Gene3D" id="3.40.50.2300">
    <property type="match status" value="1"/>
</dbReference>
<evidence type="ECO:0000256" key="1">
    <source>
        <dbReference type="ARBA" id="ARBA00000085"/>
    </source>
</evidence>
<dbReference type="PROSITE" id="PS50112">
    <property type="entry name" value="PAS"/>
    <property type="match status" value="1"/>
</dbReference>
<dbReference type="InterPro" id="IPR005467">
    <property type="entry name" value="His_kinase_dom"/>
</dbReference>
<proteinExistence type="predicted"/>
<reference evidence="12" key="1">
    <citation type="journal article" date="2014" name="Int. J. Syst. Evol. Microbiol.">
        <title>Complete genome sequence of Corynebacterium casei LMG S-19264T (=DSM 44701T), isolated from a smear-ripened cheese.</title>
        <authorList>
            <consortium name="US DOE Joint Genome Institute (JGI-PGF)"/>
            <person name="Walter F."/>
            <person name="Albersmeier A."/>
            <person name="Kalinowski J."/>
            <person name="Ruckert C."/>
        </authorList>
    </citation>
    <scope>NUCLEOTIDE SEQUENCE</scope>
    <source>
        <strain evidence="12">CGMCC 1.15725</strain>
    </source>
</reference>
<gene>
    <name evidence="12" type="primary">ercS'</name>
    <name evidence="12" type="ORF">GCM10011611_03840</name>
</gene>
<dbReference type="SUPFAM" id="SSF52172">
    <property type="entry name" value="CheY-like"/>
    <property type="match status" value="1"/>
</dbReference>
<dbReference type="SMART" id="SM00448">
    <property type="entry name" value="REC"/>
    <property type="match status" value="1"/>
</dbReference>
<evidence type="ECO:0000313" key="13">
    <source>
        <dbReference type="Proteomes" id="UP000646365"/>
    </source>
</evidence>
<dbReference type="FunFam" id="3.30.565.10:FF:000049">
    <property type="entry name" value="Two-component sensor histidine kinase"/>
    <property type="match status" value="1"/>
</dbReference>
<dbReference type="Pfam" id="PF08448">
    <property type="entry name" value="PAS_4"/>
    <property type="match status" value="1"/>
</dbReference>
<feature type="domain" description="PAS" evidence="10">
    <location>
        <begin position="347"/>
        <end position="417"/>
    </location>
</feature>
<feature type="modified residue" description="4-aspartylphosphate" evidence="6">
    <location>
        <position position="814"/>
    </location>
</feature>
<dbReference type="Pfam" id="PF00512">
    <property type="entry name" value="HisKA"/>
    <property type="match status" value="1"/>
</dbReference>
<evidence type="ECO:0000259" key="11">
    <source>
        <dbReference type="PROSITE" id="PS50113"/>
    </source>
</evidence>
<evidence type="ECO:0000313" key="12">
    <source>
        <dbReference type="EMBL" id="GGF01557.1"/>
    </source>
</evidence>
<dbReference type="FunFam" id="1.10.287.130:FF:000063">
    <property type="entry name" value="Hybrid sensor histidine kinase/response regulator"/>
    <property type="match status" value="1"/>
</dbReference>
<dbReference type="SUPFAM" id="SSF47384">
    <property type="entry name" value="Homodimeric domain of signal transducing histidine kinase"/>
    <property type="match status" value="1"/>
</dbReference>
<sequence length="881" mass="98098">MTVAENSKALDQAVRIADLERKVAKLERINRVLINRVERSMDGQGSAFSLFQTAIVLEAQIRARTLALERTLADLEQSYHQAAKAQEQAETARLRLLAAIESISEGFALFDAADRLVLFNQRYLTFWPGMADRIHTGMLFADIVHLAIHHKCVLDAYRDPDGWIERRMQQHADSHGPSVHALSDGRWMQVNEKRTRDGGIVGIYTDITNLKRAETQQREAELAQKTVLLQATLDNIFQGVAVYDRQLALVAWNNEFVRLLDLPPACVAPGAGFDDLRAFNRTLGEHGIAQPGFLNPEEGALPLGFEQIWRSGRILHVDRNPMPDGGFVLTFTDITRRKRSEEALRDGERRIRLVTDAMPALIAYVDAEERYQFVNEPYRQWLDRPVEEILGREMGDLLTPEIYDRRKDFVDQALAGERADFEIELTPSGAREPRYAHVSFVPHLGDERQRLGFFTLMQDITERRQADAAIKEANETLERRVAERTAALTRLNDQLHREISDRREIEKALQIAKSEAEQANISKTRFLAAASHDLLQPLNAARLFVSALADLDHPKPNRGLISNIEISLSAVEELLAALLDISKLDAGAVLPELVDFPIASLLGPLVTEHQALAQDRGLALRHVPSRAVVRSDIRLLRSIVQNFLSNAIRYTGEGRVLIGCRRRGGGLKIEVWDTGPGIPADKLDEIFEEFRRLDTGREHDQGIGLGLAIVKRAAKMLDLPIETRSVLGRGSVFSVTVPLGHKQPAAARRPTARRTPGAFADPMLLVVDDQQSILAGMQAMLEGWGCTAAVAASGDEALGLLERLPRPPDLVIADYHLDAGQTGITEIARIRQALGRSVPGIIITANHAAAVQDQVQQHGLWLLRKPLKPAQLRALLSQLLP</sequence>
<dbReference type="InterPro" id="IPR013656">
    <property type="entry name" value="PAS_4"/>
</dbReference>
<dbReference type="SMART" id="SM00388">
    <property type="entry name" value="HisKA"/>
    <property type="match status" value="1"/>
</dbReference>
<dbReference type="SUPFAM" id="SSF55874">
    <property type="entry name" value="ATPase domain of HSP90 chaperone/DNA topoisomerase II/histidine kinase"/>
    <property type="match status" value="1"/>
</dbReference>
<feature type="domain" description="Response regulatory" evidence="9">
    <location>
        <begin position="763"/>
        <end position="880"/>
    </location>
</feature>
<protein>
    <recommendedName>
        <fullName evidence="2">histidine kinase</fullName>
        <ecNumber evidence="2">2.7.13.3</ecNumber>
    </recommendedName>
</protein>
<dbReference type="InterPro" id="IPR036890">
    <property type="entry name" value="HATPase_C_sf"/>
</dbReference>
<dbReference type="SUPFAM" id="SSF55785">
    <property type="entry name" value="PYP-like sensor domain (PAS domain)"/>
    <property type="match status" value="3"/>
</dbReference>
<dbReference type="GO" id="GO:0005886">
    <property type="term" value="C:plasma membrane"/>
    <property type="evidence" value="ECO:0007669"/>
    <property type="project" value="TreeGrafter"/>
</dbReference>
<organism evidence="12 13">
    <name type="scientific">Aliidongia dinghuensis</name>
    <dbReference type="NCBI Taxonomy" id="1867774"/>
    <lineage>
        <taxon>Bacteria</taxon>
        <taxon>Pseudomonadati</taxon>
        <taxon>Pseudomonadota</taxon>
        <taxon>Alphaproteobacteria</taxon>
        <taxon>Rhodospirillales</taxon>
        <taxon>Dongiaceae</taxon>
        <taxon>Aliidongia</taxon>
    </lineage>
</organism>
<dbReference type="Gene3D" id="3.30.565.10">
    <property type="entry name" value="Histidine kinase-like ATPase, C-terminal domain"/>
    <property type="match status" value="1"/>
</dbReference>
<dbReference type="Gene3D" id="3.30.450.20">
    <property type="entry name" value="PAS domain"/>
    <property type="match status" value="3"/>
</dbReference>
<keyword evidence="4" id="KW-0808">Transferase</keyword>
<dbReference type="InterPro" id="IPR035965">
    <property type="entry name" value="PAS-like_dom_sf"/>
</dbReference>
<feature type="domain" description="PAC" evidence="11">
    <location>
        <begin position="419"/>
        <end position="472"/>
    </location>
</feature>
<comment type="caution">
    <text evidence="12">The sequence shown here is derived from an EMBL/GenBank/DDBJ whole genome shotgun (WGS) entry which is preliminary data.</text>
</comment>
<dbReference type="InterPro" id="IPR004358">
    <property type="entry name" value="Sig_transdc_His_kin-like_C"/>
</dbReference>
<dbReference type="PRINTS" id="PR00344">
    <property type="entry name" value="BCTRLSENSOR"/>
</dbReference>
<feature type="coiled-coil region" evidence="7">
    <location>
        <begin position="68"/>
        <end position="95"/>
    </location>
</feature>
<keyword evidence="7" id="KW-0175">Coiled coil</keyword>
<dbReference type="InterPro" id="IPR003661">
    <property type="entry name" value="HisK_dim/P_dom"/>
</dbReference>